<evidence type="ECO:0000256" key="1">
    <source>
        <dbReference type="SAM" id="MobiDB-lite"/>
    </source>
</evidence>
<name>A0A0K0FXN6_STRVS</name>
<keyword evidence="3" id="KW-1185">Reference proteome</keyword>
<dbReference type="Proteomes" id="UP000035680">
    <property type="component" value="Unassembled WGS sequence"/>
</dbReference>
<feature type="compositionally biased region" description="Polar residues" evidence="1">
    <location>
        <begin position="232"/>
        <end position="241"/>
    </location>
</feature>
<organism evidence="3 4">
    <name type="scientific">Strongyloides venezuelensis</name>
    <name type="common">Threadworm</name>
    <dbReference type="NCBI Taxonomy" id="75913"/>
    <lineage>
        <taxon>Eukaryota</taxon>
        <taxon>Metazoa</taxon>
        <taxon>Ecdysozoa</taxon>
        <taxon>Nematoda</taxon>
        <taxon>Chromadorea</taxon>
        <taxon>Rhabditida</taxon>
        <taxon>Tylenchina</taxon>
        <taxon>Panagrolaimomorpha</taxon>
        <taxon>Strongyloidoidea</taxon>
        <taxon>Strongyloididae</taxon>
        <taxon>Strongyloides</taxon>
    </lineage>
</organism>
<reference evidence="3" key="1">
    <citation type="submission" date="2014-07" db="EMBL/GenBank/DDBJ databases">
        <authorList>
            <person name="Martin A.A"/>
            <person name="De Silva N."/>
        </authorList>
    </citation>
    <scope>NUCLEOTIDE SEQUENCE</scope>
</reference>
<sequence>MIIIKKKVSYTWWITYVIYFFVILPFVVTDGSFAYDIEPTGLNVCIFEEEVKIHKPEKVVIDDVVKYPMKEFLVKKNVSHCCIGFYQNLNNTCTICNEGTYGRECSFNCGECHGDMICNNVVGCTLDPLLAQKSRFRKYFSYGLLALVGAVSLLVFLVMYYRKKYKKEKDPSLPTVIFHDTKSQDDTDEGVSMEIKNPLYNHQAFIEESEKNFNKQLPNNDDEKNKYEIPGDNSNIYTSIPENRDDSTKSSLSGRSENTYSEWVYVK</sequence>
<accession>A0A0K0FXN6</accession>
<protein>
    <submittedName>
        <fullName evidence="4">Variant-specific surface protein</fullName>
    </submittedName>
</protein>
<dbReference type="STRING" id="75913.A0A0K0FXN6"/>
<evidence type="ECO:0000313" key="4">
    <source>
        <dbReference type="WBParaSite" id="SVE_1721200.1"/>
    </source>
</evidence>
<feature type="region of interest" description="Disordered" evidence="1">
    <location>
        <begin position="214"/>
        <end position="267"/>
    </location>
</feature>
<feature type="compositionally biased region" description="Polar residues" evidence="1">
    <location>
        <begin position="249"/>
        <end position="261"/>
    </location>
</feature>
<keyword evidence="2" id="KW-0472">Membrane</keyword>
<keyword evidence="2" id="KW-0812">Transmembrane</keyword>
<feature type="transmembrane region" description="Helical" evidence="2">
    <location>
        <begin position="139"/>
        <end position="161"/>
    </location>
</feature>
<feature type="transmembrane region" description="Helical" evidence="2">
    <location>
        <begin position="12"/>
        <end position="28"/>
    </location>
</feature>
<dbReference type="WBParaSite" id="SVE_1721200.1">
    <property type="protein sequence ID" value="SVE_1721200.1"/>
    <property type="gene ID" value="SVE_1721200"/>
</dbReference>
<keyword evidence="2" id="KW-1133">Transmembrane helix</keyword>
<proteinExistence type="predicted"/>
<evidence type="ECO:0000313" key="3">
    <source>
        <dbReference type="Proteomes" id="UP000035680"/>
    </source>
</evidence>
<evidence type="ECO:0000256" key="2">
    <source>
        <dbReference type="SAM" id="Phobius"/>
    </source>
</evidence>
<dbReference type="AlphaFoldDB" id="A0A0K0FXN6"/>
<reference evidence="4" key="2">
    <citation type="submission" date="2015-08" db="UniProtKB">
        <authorList>
            <consortium name="WormBaseParasite"/>
        </authorList>
    </citation>
    <scope>IDENTIFICATION</scope>
</reference>